<evidence type="ECO:0000256" key="11">
    <source>
        <dbReference type="ARBA" id="ARBA00023136"/>
    </source>
</evidence>
<keyword evidence="8" id="KW-0611">Plant defense</keyword>
<dbReference type="InterPro" id="IPR036388">
    <property type="entry name" value="WH-like_DNA-bd_sf"/>
</dbReference>
<evidence type="ECO:0000256" key="10">
    <source>
        <dbReference type="ARBA" id="ARBA00023054"/>
    </source>
</evidence>
<dbReference type="Pfam" id="PF00931">
    <property type="entry name" value="NB-ARC"/>
    <property type="match status" value="1"/>
</dbReference>
<evidence type="ECO:0000256" key="9">
    <source>
        <dbReference type="ARBA" id="ARBA00022840"/>
    </source>
</evidence>
<dbReference type="EMBL" id="JACEIK010001952">
    <property type="protein sequence ID" value="MCD7473291.1"/>
    <property type="molecule type" value="Genomic_DNA"/>
</dbReference>
<dbReference type="PANTHER" id="PTHR23155:SF1152">
    <property type="entry name" value="AAA+ ATPASE DOMAIN-CONTAINING PROTEIN"/>
    <property type="match status" value="1"/>
</dbReference>
<evidence type="ECO:0000256" key="1">
    <source>
        <dbReference type="ARBA" id="ARBA00004170"/>
    </source>
</evidence>
<keyword evidence="10" id="KW-0175">Coiled coil</keyword>
<evidence type="ECO:0000259" key="12">
    <source>
        <dbReference type="Pfam" id="PF00931"/>
    </source>
</evidence>
<protein>
    <recommendedName>
        <fullName evidence="16">NB-ARC domain-containing protein</fullName>
    </recommendedName>
</protein>
<dbReference type="Gene3D" id="1.10.10.10">
    <property type="entry name" value="Winged helix-like DNA-binding domain superfamily/Winged helix DNA-binding domain"/>
    <property type="match status" value="1"/>
</dbReference>
<dbReference type="InterPro" id="IPR002182">
    <property type="entry name" value="NB-ARC"/>
</dbReference>
<evidence type="ECO:0000256" key="2">
    <source>
        <dbReference type="ARBA" id="ARBA00004496"/>
    </source>
</evidence>
<dbReference type="PANTHER" id="PTHR23155">
    <property type="entry name" value="DISEASE RESISTANCE PROTEIN RP"/>
    <property type="match status" value="1"/>
</dbReference>
<reference evidence="14 15" key="1">
    <citation type="journal article" date="2021" name="BMC Genomics">
        <title>Datura genome reveals duplications of psychoactive alkaloid biosynthetic genes and high mutation rate following tissue culture.</title>
        <authorList>
            <person name="Rajewski A."/>
            <person name="Carter-House D."/>
            <person name="Stajich J."/>
            <person name="Litt A."/>
        </authorList>
    </citation>
    <scope>NUCLEOTIDE SEQUENCE [LARGE SCALE GENOMIC DNA]</scope>
    <source>
        <strain evidence="14">AR-01</strain>
    </source>
</reference>
<evidence type="ECO:0008006" key="16">
    <source>
        <dbReference type="Google" id="ProtNLM"/>
    </source>
</evidence>
<keyword evidence="15" id="KW-1185">Reference proteome</keyword>
<dbReference type="Gene3D" id="1.10.8.430">
    <property type="entry name" value="Helical domain of apoptotic protease-activating factors"/>
    <property type="match status" value="1"/>
</dbReference>
<gene>
    <name evidence="14" type="ORF">HAX54_015072</name>
</gene>
<evidence type="ECO:0000259" key="13">
    <source>
        <dbReference type="Pfam" id="PF23559"/>
    </source>
</evidence>
<evidence type="ECO:0000256" key="5">
    <source>
        <dbReference type="ARBA" id="ARBA00022614"/>
    </source>
</evidence>
<comment type="caution">
    <text evidence="14">The sequence shown here is derived from an EMBL/GenBank/DDBJ whole genome shotgun (WGS) entry which is preliminary data.</text>
</comment>
<dbReference type="InterPro" id="IPR042197">
    <property type="entry name" value="Apaf_helical"/>
</dbReference>
<dbReference type="InterPro" id="IPR044974">
    <property type="entry name" value="Disease_R_plants"/>
</dbReference>
<dbReference type="InterPro" id="IPR027417">
    <property type="entry name" value="P-loop_NTPase"/>
</dbReference>
<keyword evidence="6" id="KW-0677">Repeat</keyword>
<feature type="domain" description="Disease resistance protein winged helix" evidence="13">
    <location>
        <begin position="352"/>
        <end position="422"/>
    </location>
</feature>
<dbReference type="SUPFAM" id="SSF52540">
    <property type="entry name" value="P-loop containing nucleoside triphosphate hydrolases"/>
    <property type="match status" value="1"/>
</dbReference>
<sequence length="472" mass="53770">MAYVAITCLMNTIQQSIQVTACNLQSSYKKLETLRAIQEKPRGFVIGNLEALTSLEAEIARIAVWKLRFLLKRAVGSIDSTMKQWIGMLNRYTNSKDLKAQNLTLASTSQHVLEPENMMVGHEKEFEMMQDQLTRGESDLEVVLIVGMGGIATSQEYCARNVLLSLLYCTSGKTDESHEQRDDGQLADQLQKLLKGKRYLVVIDDIWTTGAWVKSCFPDCNCGSRIILTTRNVEVAEYASSSKPPYHMRLMNFDESWDLLHRKVFEKECPSPDFEKNGKQIALKCGGLPLAITVITGLLSKIDKTLDEWQSVSENVSSVVSIDLEAQCMRVLALSYHHLPFHLKPCFLYFAIFPEDQLIFVDKLVELWAVEGFLKVEEMKSIEEVAETCLNELIDRNLISINNFSFDGKVKSCGMHDVIRELCLREARNMNFVNIVRESMHFPSMSRGRISIQYVMFKHIVEKMLVLEIIPQ</sequence>
<evidence type="ECO:0000256" key="3">
    <source>
        <dbReference type="ARBA" id="ARBA00008894"/>
    </source>
</evidence>
<feature type="domain" description="NB-ARC" evidence="12">
    <location>
        <begin position="154"/>
        <end position="268"/>
    </location>
</feature>
<keyword evidence="5" id="KW-0433">Leucine-rich repeat</keyword>
<keyword evidence="4" id="KW-0963">Cytoplasm</keyword>
<dbReference type="Gene3D" id="1.20.5.4130">
    <property type="match status" value="1"/>
</dbReference>
<evidence type="ECO:0000256" key="6">
    <source>
        <dbReference type="ARBA" id="ARBA00022737"/>
    </source>
</evidence>
<evidence type="ECO:0000313" key="15">
    <source>
        <dbReference type="Proteomes" id="UP000823775"/>
    </source>
</evidence>
<evidence type="ECO:0000256" key="8">
    <source>
        <dbReference type="ARBA" id="ARBA00022821"/>
    </source>
</evidence>
<accession>A0ABS8TP00</accession>
<keyword evidence="7" id="KW-0547">Nucleotide-binding</keyword>
<proteinExistence type="inferred from homology"/>
<organism evidence="14 15">
    <name type="scientific">Datura stramonium</name>
    <name type="common">Jimsonweed</name>
    <name type="synonym">Common thornapple</name>
    <dbReference type="NCBI Taxonomy" id="4076"/>
    <lineage>
        <taxon>Eukaryota</taxon>
        <taxon>Viridiplantae</taxon>
        <taxon>Streptophyta</taxon>
        <taxon>Embryophyta</taxon>
        <taxon>Tracheophyta</taxon>
        <taxon>Spermatophyta</taxon>
        <taxon>Magnoliopsida</taxon>
        <taxon>eudicotyledons</taxon>
        <taxon>Gunneridae</taxon>
        <taxon>Pentapetalae</taxon>
        <taxon>asterids</taxon>
        <taxon>lamiids</taxon>
        <taxon>Solanales</taxon>
        <taxon>Solanaceae</taxon>
        <taxon>Solanoideae</taxon>
        <taxon>Datureae</taxon>
        <taxon>Datura</taxon>
    </lineage>
</organism>
<evidence type="ECO:0000256" key="7">
    <source>
        <dbReference type="ARBA" id="ARBA00022741"/>
    </source>
</evidence>
<dbReference type="Proteomes" id="UP000823775">
    <property type="component" value="Unassembled WGS sequence"/>
</dbReference>
<dbReference type="InterPro" id="IPR058922">
    <property type="entry name" value="WHD_DRP"/>
</dbReference>
<keyword evidence="9" id="KW-0067">ATP-binding</keyword>
<evidence type="ECO:0000256" key="4">
    <source>
        <dbReference type="ARBA" id="ARBA00022490"/>
    </source>
</evidence>
<dbReference type="Pfam" id="PF23559">
    <property type="entry name" value="WHD_DRP"/>
    <property type="match status" value="1"/>
</dbReference>
<keyword evidence="11" id="KW-0472">Membrane</keyword>
<comment type="similarity">
    <text evidence="3">Belongs to the disease resistance NB-LRR family.</text>
</comment>
<comment type="subcellular location">
    <subcellularLocation>
        <location evidence="2">Cytoplasm</location>
    </subcellularLocation>
    <subcellularLocation>
        <location evidence="1">Membrane</location>
        <topology evidence="1">Peripheral membrane protein</topology>
    </subcellularLocation>
</comment>
<name>A0ABS8TP00_DATST</name>
<evidence type="ECO:0000313" key="14">
    <source>
        <dbReference type="EMBL" id="MCD7473291.1"/>
    </source>
</evidence>
<dbReference type="Gene3D" id="3.40.50.300">
    <property type="entry name" value="P-loop containing nucleotide triphosphate hydrolases"/>
    <property type="match status" value="1"/>
</dbReference>